<sequence>MFITRNNPLTQHHSTLQMSKSDLKISRWLDAHLDRTAGLNTIPRNAVLSNVAGDGENRLVITDLKLGDDTRSRLKVYKGTLVTSDIVLPDVPSCVISFYHDRLNPRTPVVAVGCLNELLMFKNNKPFFKYSLPGLPVLPAEYDTWKNIDTNADIDIEGIVERLNCMPYHALSSRSQVLLRLPPSKRVEHVLGYMNSELMKTTLITCMTTLRKTSQDTFSIACPVIATECGIIYILDPQNFSLLLQANVCNSIDSPFIITATGLYDVDYKIFVALRNNQVCLLKRGWLEGKMILQTGSTLIDMVYVPGDNVIVLATMDKMIHSYTKKGQKLWSLEMNLPISCLCLVTLKHLNAYLIAVGLKGGLIQLYQGRRLVDFISVPDTASCITFGQMGQEEHVMVIITFGGAIIFKILKRTADFNLSHQDNNMPILNLNKSLPLPKRSKLFLEQSMRERENPVAMHRNFQQDLIRLRLLAAREMAQTLSCQIGCGNEKKQIKLSAQVMGLGPRFTVILNLENMNPNSPITSTTVVFHGKPDVFRLSTYIFKVPLVPPFLSYKMKTYVSEVLPEDILDPAKLISVDPKQRILRVFVMKKDEIIPVLAATINMPPTDLTF</sequence>
<gene>
    <name evidence="3" type="ORF">WA026_017158</name>
</gene>
<dbReference type="GO" id="GO:0005813">
    <property type="term" value="C:centrosome"/>
    <property type="evidence" value="ECO:0007669"/>
    <property type="project" value="TreeGrafter"/>
</dbReference>
<dbReference type="GO" id="GO:0005113">
    <property type="term" value="F:patched binding"/>
    <property type="evidence" value="ECO:0007669"/>
    <property type="project" value="TreeGrafter"/>
</dbReference>
<dbReference type="InterPro" id="IPR036322">
    <property type="entry name" value="WD40_repeat_dom_sf"/>
</dbReference>
<keyword evidence="4" id="KW-1185">Reference proteome</keyword>
<evidence type="ECO:0000313" key="4">
    <source>
        <dbReference type="Proteomes" id="UP001431783"/>
    </source>
</evidence>
<dbReference type="GO" id="GO:0034464">
    <property type="term" value="C:BBSome"/>
    <property type="evidence" value="ECO:0007669"/>
    <property type="project" value="InterPro"/>
</dbReference>
<dbReference type="PANTHER" id="PTHR20870:SF0">
    <property type="entry name" value="BARDET-BIEDL SYNDROME 1 PROTEIN"/>
    <property type="match status" value="1"/>
</dbReference>
<evidence type="ECO:0000313" key="3">
    <source>
        <dbReference type="EMBL" id="KAK9881635.1"/>
    </source>
</evidence>
<dbReference type="Proteomes" id="UP001431783">
    <property type="component" value="Unassembled WGS sequence"/>
</dbReference>
<dbReference type="InterPro" id="IPR028784">
    <property type="entry name" value="BBS1"/>
</dbReference>
<reference evidence="3 4" key="1">
    <citation type="submission" date="2023-03" db="EMBL/GenBank/DDBJ databases">
        <title>Genome insight into feeding habits of ladybird beetles.</title>
        <authorList>
            <person name="Li H.-S."/>
            <person name="Huang Y.-H."/>
            <person name="Pang H."/>
        </authorList>
    </citation>
    <scope>NUCLEOTIDE SEQUENCE [LARGE SCALE GENOMIC DNA]</scope>
    <source>
        <strain evidence="3">SYSU_2023b</strain>
        <tissue evidence="3">Whole body</tissue>
    </source>
</reference>
<dbReference type="GO" id="GO:0005119">
    <property type="term" value="F:smoothened binding"/>
    <property type="evidence" value="ECO:0007669"/>
    <property type="project" value="TreeGrafter"/>
</dbReference>
<dbReference type="Pfam" id="PF23304">
    <property type="entry name" value="GAE_BBS1"/>
    <property type="match status" value="1"/>
</dbReference>
<name>A0AAW1UGG5_9CUCU</name>
<feature type="domain" description="Bardet-Biedl syndrome 1 protein GAE" evidence="2">
    <location>
        <begin position="494"/>
        <end position="607"/>
    </location>
</feature>
<evidence type="ECO:0000259" key="1">
    <source>
        <dbReference type="Pfam" id="PF14779"/>
    </source>
</evidence>
<organism evidence="3 4">
    <name type="scientific">Henosepilachna vigintioctopunctata</name>
    <dbReference type="NCBI Taxonomy" id="420089"/>
    <lineage>
        <taxon>Eukaryota</taxon>
        <taxon>Metazoa</taxon>
        <taxon>Ecdysozoa</taxon>
        <taxon>Arthropoda</taxon>
        <taxon>Hexapoda</taxon>
        <taxon>Insecta</taxon>
        <taxon>Pterygota</taxon>
        <taxon>Neoptera</taxon>
        <taxon>Endopterygota</taxon>
        <taxon>Coleoptera</taxon>
        <taxon>Polyphaga</taxon>
        <taxon>Cucujiformia</taxon>
        <taxon>Coccinelloidea</taxon>
        <taxon>Coccinellidae</taxon>
        <taxon>Epilachninae</taxon>
        <taxon>Epilachnini</taxon>
        <taxon>Henosepilachna</taxon>
    </lineage>
</organism>
<dbReference type="EMBL" id="JARQZJ010000070">
    <property type="protein sequence ID" value="KAK9881635.1"/>
    <property type="molecule type" value="Genomic_DNA"/>
</dbReference>
<dbReference type="GO" id="GO:0005930">
    <property type="term" value="C:axoneme"/>
    <property type="evidence" value="ECO:0007669"/>
    <property type="project" value="TreeGrafter"/>
</dbReference>
<proteinExistence type="predicted"/>
<dbReference type="PANTHER" id="PTHR20870">
    <property type="entry name" value="BARDET-BIEDL SYNDROME 1 PROTEIN"/>
    <property type="match status" value="1"/>
</dbReference>
<dbReference type="InterPro" id="IPR032728">
    <property type="entry name" value="BBS1_N"/>
</dbReference>
<evidence type="ECO:0000259" key="2">
    <source>
        <dbReference type="Pfam" id="PF23304"/>
    </source>
</evidence>
<dbReference type="GO" id="GO:1905515">
    <property type="term" value="P:non-motile cilium assembly"/>
    <property type="evidence" value="ECO:0007669"/>
    <property type="project" value="InterPro"/>
</dbReference>
<accession>A0AAW1UGG5</accession>
<dbReference type="AlphaFoldDB" id="A0AAW1UGG5"/>
<feature type="domain" description="Bardet-Biedl syndrome 1 N-terminal" evidence="1">
    <location>
        <begin position="28"/>
        <end position="283"/>
    </location>
</feature>
<protein>
    <recommendedName>
        <fullName evidence="5">Bardet-Biedl syndrome 1</fullName>
    </recommendedName>
</protein>
<dbReference type="InterPro" id="IPR056419">
    <property type="entry name" value="GAE_BBS1"/>
</dbReference>
<dbReference type="GO" id="GO:0061512">
    <property type="term" value="P:protein localization to cilium"/>
    <property type="evidence" value="ECO:0007669"/>
    <property type="project" value="TreeGrafter"/>
</dbReference>
<dbReference type="Pfam" id="PF14779">
    <property type="entry name" value="BBS1"/>
    <property type="match status" value="1"/>
</dbReference>
<evidence type="ECO:0008006" key="5">
    <source>
        <dbReference type="Google" id="ProtNLM"/>
    </source>
</evidence>
<dbReference type="SUPFAM" id="SSF50978">
    <property type="entry name" value="WD40 repeat-like"/>
    <property type="match status" value="1"/>
</dbReference>
<comment type="caution">
    <text evidence="3">The sequence shown here is derived from an EMBL/GenBank/DDBJ whole genome shotgun (WGS) entry which is preliminary data.</text>
</comment>